<evidence type="ECO:0000256" key="4">
    <source>
        <dbReference type="ARBA" id="ARBA00022679"/>
    </source>
</evidence>
<evidence type="ECO:0000313" key="8">
    <source>
        <dbReference type="EMBL" id="KWT90143.1"/>
    </source>
</evidence>
<evidence type="ECO:0000256" key="6">
    <source>
        <dbReference type="SAM" id="Phobius"/>
    </source>
</evidence>
<dbReference type="InterPro" id="IPR029044">
    <property type="entry name" value="Nucleotide-diphossugar_trans"/>
</dbReference>
<reference evidence="8 9" key="1">
    <citation type="submission" date="2015-11" db="EMBL/GenBank/DDBJ databases">
        <authorList>
            <person name="Lin W."/>
        </authorList>
    </citation>
    <scope>NUCLEOTIDE SEQUENCE [LARGE SCALE GENOMIC DNA]</scope>
    <source>
        <strain evidence="8 9">HCH-1</strain>
    </source>
</reference>
<dbReference type="Gene3D" id="3.90.550.10">
    <property type="entry name" value="Spore Coat Polysaccharide Biosynthesis Protein SpsA, Chain A"/>
    <property type="match status" value="1"/>
</dbReference>
<feature type="transmembrane region" description="Helical" evidence="6">
    <location>
        <begin position="270"/>
        <end position="290"/>
    </location>
</feature>
<dbReference type="PANTHER" id="PTHR43646">
    <property type="entry name" value="GLYCOSYLTRANSFERASE"/>
    <property type="match status" value="1"/>
</dbReference>
<keyword evidence="5 6" id="KW-0472">Membrane</keyword>
<evidence type="ECO:0000259" key="7">
    <source>
        <dbReference type="Pfam" id="PF00535"/>
    </source>
</evidence>
<dbReference type="EMBL" id="LNQR01000036">
    <property type="protein sequence ID" value="KWT90143.1"/>
    <property type="molecule type" value="Genomic_DNA"/>
</dbReference>
<keyword evidence="4 8" id="KW-0808">Transferase</keyword>
<comment type="caution">
    <text evidence="8">The sequence shown here is derived from an EMBL/GenBank/DDBJ whole genome shotgun (WGS) entry which is preliminary data.</text>
</comment>
<dbReference type="Proteomes" id="UP000060487">
    <property type="component" value="Unassembled WGS sequence"/>
</dbReference>
<accession>A0ABR5SGN6</accession>
<evidence type="ECO:0000256" key="5">
    <source>
        <dbReference type="ARBA" id="ARBA00023136"/>
    </source>
</evidence>
<evidence type="ECO:0000256" key="3">
    <source>
        <dbReference type="ARBA" id="ARBA00022676"/>
    </source>
</evidence>
<keyword evidence="6" id="KW-0812">Transmembrane</keyword>
<name>A0ABR5SGN6_9BACT</name>
<proteinExistence type="predicted"/>
<keyword evidence="2" id="KW-1003">Cell membrane</keyword>
<feature type="domain" description="Glycosyltransferase 2-like" evidence="7">
    <location>
        <begin position="8"/>
        <end position="172"/>
    </location>
</feature>
<evidence type="ECO:0000256" key="2">
    <source>
        <dbReference type="ARBA" id="ARBA00022475"/>
    </source>
</evidence>
<evidence type="ECO:0000256" key="1">
    <source>
        <dbReference type="ARBA" id="ARBA00004236"/>
    </source>
</evidence>
<dbReference type="PANTHER" id="PTHR43646:SF2">
    <property type="entry name" value="GLYCOSYLTRANSFERASE 2-LIKE DOMAIN-CONTAINING PROTEIN"/>
    <property type="match status" value="1"/>
</dbReference>
<keyword evidence="3" id="KW-0328">Glycosyltransferase</keyword>
<evidence type="ECO:0000313" key="9">
    <source>
        <dbReference type="Proteomes" id="UP000060487"/>
    </source>
</evidence>
<feature type="transmembrane region" description="Helical" evidence="6">
    <location>
        <begin position="247"/>
        <end position="265"/>
    </location>
</feature>
<dbReference type="InterPro" id="IPR001173">
    <property type="entry name" value="Glyco_trans_2-like"/>
</dbReference>
<feature type="transmembrane region" description="Helical" evidence="6">
    <location>
        <begin position="296"/>
        <end position="319"/>
    </location>
</feature>
<comment type="subcellular location">
    <subcellularLocation>
        <location evidence="1">Cell membrane</location>
    </subcellularLocation>
</comment>
<gene>
    <name evidence="8" type="ORF">ASN18_1149</name>
</gene>
<organism evidence="8 9">
    <name type="scientific">Candidatus Magnetominusculus xianensis</name>
    <dbReference type="NCBI Taxonomy" id="1748249"/>
    <lineage>
        <taxon>Bacteria</taxon>
        <taxon>Pseudomonadati</taxon>
        <taxon>Nitrospirota</taxon>
        <taxon>Nitrospiria</taxon>
        <taxon>Nitrospirales</taxon>
        <taxon>Nitrospiraceae</taxon>
        <taxon>Candidatus Magnetominusculus</taxon>
    </lineage>
</organism>
<keyword evidence="6" id="KW-1133">Transmembrane helix</keyword>
<protein>
    <submittedName>
        <fullName evidence="8">Glycosyl transferase family 2</fullName>
    </submittedName>
</protein>
<dbReference type="SUPFAM" id="SSF53448">
    <property type="entry name" value="Nucleotide-diphospho-sugar transferases"/>
    <property type="match status" value="1"/>
</dbReference>
<dbReference type="GO" id="GO:0016740">
    <property type="term" value="F:transferase activity"/>
    <property type="evidence" value="ECO:0007669"/>
    <property type="project" value="UniProtKB-KW"/>
</dbReference>
<dbReference type="RefSeq" id="WP_236861552.1">
    <property type="nucleotide sequence ID" value="NZ_LNQR01000036.1"/>
</dbReference>
<keyword evidence="9" id="KW-1185">Reference proteome</keyword>
<sequence length="343" mass="39464">MNEILPVSIIIPVGRDNTTLLNCLKSLNAMVDKPKEVILVGKHAAIELPASLNINLNIKFMTTEPAISPSVKRNRAAQTAQCGILCFIDDDVLVPENWISVIVEHLKGNPRDIVGGPNRDFRQDYRYRLPSAIQENYLTEGLVSHKNLQSNLRTVGIHDLPLCNVSMLRETFIDIGGFNEDITYFLDDVEFNYIAVNLGYRLVMLSALQVQHDIRPAFSPYFYYKYKTRYEIGKVFPLYYCLYTDTFQIMLVLLSYIAGPLLILYGGYKILLAFGIIYFIAVIVSSLKYVKEYKLFLSLPLGIFITHIMVYFGFTFGLIRGIFNWHNLQKLIIQKKERFKRFE</sequence>
<dbReference type="Pfam" id="PF00535">
    <property type="entry name" value="Glycos_transf_2"/>
    <property type="match status" value="1"/>
</dbReference>